<gene>
    <name evidence="5 6" type="primary">LOC136092390</name>
</gene>
<dbReference type="Proteomes" id="UP001652625">
    <property type="component" value="Chromosome 15"/>
</dbReference>
<sequence>MKPLLRNVLLAFNCILLVNCSPYNINRRRKREQSDAELMRLYWSEQLPLGFFVNDGSSETGESLGVLSARDHIQETHEGSGVGRRDDIQRKPTSSVSLKANIEGKKSLSNQKMEKLEENSKMEALVEKSEAKTVVAETETDLGDKRKVRRSVTCQGQKEWLQCDGPYELIKIKSAFWGRDDDHTCKKNSITHGLSTDKNCAQDESNTMQKVREACDNENVCEVVASGVYFDKADCNDVYKFLRLEWQCAPSESRIKESIA</sequence>
<dbReference type="Gene3D" id="2.60.120.740">
    <property type="match status" value="1"/>
</dbReference>
<feature type="domain" description="SUEL-type lectin" evidence="3">
    <location>
        <begin position="153"/>
        <end position="249"/>
    </location>
</feature>
<keyword evidence="1" id="KW-0175">Coiled coil</keyword>
<dbReference type="CDD" id="cd22838">
    <property type="entry name" value="Gal_Rha_Lectin_nemgal"/>
    <property type="match status" value="1"/>
</dbReference>
<evidence type="ECO:0000259" key="3">
    <source>
        <dbReference type="PROSITE" id="PS50228"/>
    </source>
</evidence>
<proteinExistence type="predicted"/>
<evidence type="ECO:0000256" key="2">
    <source>
        <dbReference type="SAM" id="SignalP"/>
    </source>
</evidence>
<dbReference type="PROSITE" id="PS50228">
    <property type="entry name" value="SUEL_LECTIN"/>
    <property type="match status" value="1"/>
</dbReference>
<evidence type="ECO:0000256" key="1">
    <source>
        <dbReference type="SAM" id="Coils"/>
    </source>
</evidence>
<feature type="chain" id="PRO_5045026059" evidence="2">
    <location>
        <begin position="21"/>
        <end position="260"/>
    </location>
</feature>
<reference evidence="5 6" key="1">
    <citation type="submission" date="2025-05" db="UniProtKB">
        <authorList>
            <consortium name="RefSeq"/>
        </authorList>
    </citation>
    <scope>IDENTIFICATION</scope>
</reference>
<dbReference type="RefSeq" id="XP_065676600.1">
    <property type="nucleotide sequence ID" value="XM_065820528.1"/>
</dbReference>
<dbReference type="PANTHER" id="PTHR46780">
    <property type="entry name" value="PROTEIN EVA-1"/>
    <property type="match status" value="1"/>
</dbReference>
<accession>A0ABM4DPU3</accession>
<keyword evidence="4" id="KW-1185">Reference proteome</keyword>
<protein>
    <submittedName>
        <fullName evidence="5 6">Uncharacterized protein LOC136092390</fullName>
    </submittedName>
</protein>
<dbReference type="InterPro" id="IPR043159">
    <property type="entry name" value="Lectin_gal-bd_sf"/>
</dbReference>
<dbReference type="InterPro" id="IPR000922">
    <property type="entry name" value="Lectin_gal-bd_dom"/>
</dbReference>
<name>A0ABM4DPU3_HYDVU</name>
<evidence type="ECO:0000313" key="6">
    <source>
        <dbReference type="RefSeq" id="XP_065676600.1"/>
    </source>
</evidence>
<organism evidence="4 5">
    <name type="scientific">Hydra vulgaris</name>
    <name type="common">Hydra</name>
    <name type="synonym">Hydra attenuata</name>
    <dbReference type="NCBI Taxonomy" id="6087"/>
    <lineage>
        <taxon>Eukaryota</taxon>
        <taxon>Metazoa</taxon>
        <taxon>Cnidaria</taxon>
        <taxon>Hydrozoa</taxon>
        <taxon>Hydroidolina</taxon>
        <taxon>Anthoathecata</taxon>
        <taxon>Aplanulata</taxon>
        <taxon>Hydridae</taxon>
        <taxon>Hydra</taxon>
    </lineage>
</organism>
<evidence type="ECO:0000313" key="5">
    <source>
        <dbReference type="RefSeq" id="XP_065676599.1"/>
    </source>
</evidence>
<feature type="signal peptide" evidence="2">
    <location>
        <begin position="1"/>
        <end position="20"/>
    </location>
</feature>
<evidence type="ECO:0000313" key="4">
    <source>
        <dbReference type="Proteomes" id="UP001652625"/>
    </source>
</evidence>
<dbReference type="GeneID" id="136092390"/>
<feature type="coiled-coil region" evidence="1">
    <location>
        <begin position="99"/>
        <end position="132"/>
    </location>
</feature>
<dbReference type="Pfam" id="PF02140">
    <property type="entry name" value="SUEL_Lectin"/>
    <property type="match status" value="1"/>
</dbReference>
<dbReference type="RefSeq" id="XP_065676599.1">
    <property type="nucleotide sequence ID" value="XM_065820527.1"/>
</dbReference>
<keyword evidence="2" id="KW-0732">Signal</keyword>